<protein>
    <recommendedName>
        <fullName evidence="9">Spondin-like TSP1 domain-containing protein</fullName>
    </recommendedName>
</protein>
<dbReference type="InterPro" id="IPR000884">
    <property type="entry name" value="TSP1_rpt"/>
</dbReference>
<dbReference type="InterPro" id="IPR036383">
    <property type="entry name" value="TSP1_rpt_sf"/>
</dbReference>
<evidence type="ECO:0000256" key="5">
    <source>
        <dbReference type="ARBA" id="ARBA00023157"/>
    </source>
</evidence>
<dbReference type="AlphaFoldDB" id="A0A813HJ14"/>
<dbReference type="InterPro" id="IPR052065">
    <property type="entry name" value="Compl_asym_regulator"/>
</dbReference>
<name>A0A813HJ14_POLGL</name>
<keyword evidence="6" id="KW-1133">Transmembrane helix</keyword>
<keyword evidence="6" id="KW-0472">Membrane</keyword>
<comment type="subcellular location">
    <subcellularLocation>
        <location evidence="1">Secreted</location>
    </subcellularLocation>
</comment>
<feature type="transmembrane region" description="Helical" evidence="6">
    <location>
        <begin position="84"/>
        <end position="105"/>
    </location>
</feature>
<gene>
    <name evidence="7" type="ORF">PGLA2088_LOCUS1745</name>
</gene>
<evidence type="ECO:0000256" key="4">
    <source>
        <dbReference type="ARBA" id="ARBA00022737"/>
    </source>
</evidence>
<keyword evidence="2" id="KW-0964">Secreted</keyword>
<dbReference type="EMBL" id="CAJNNW010001379">
    <property type="protein sequence ID" value="CAE8638049.1"/>
    <property type="molecule type" value="Genomic_DNA"/>
</dbReference>
<evidence type="ECO:0000256" key="6">
    <source>
        <dbReference type="SAM" id="Phobius"/>
    </source>
</evidence>
<dbReference type="Pfam" id="PF00090">
    <property type="entry name" value="TSP_1"/>
    <property type="match status" value="2"/>
</dbReference>
<accession>A0A813HJ14</accession>
<evidence type="ECO:0000313" key="7">
    <source>
        <dbReference type="EMBL" id="CAE8638049.1"/>
    </source>
</evidence>
<dbReference type="PROSITE" id="PS50092">
    <property type="entry name" value="TSP1"/>
    <property type="match status" value="3"/>
</dbReference>
<comment type="caution">
    <text evidence="7">The sequence shown here is derived from an EMBL/GenBank/DDBJ whole genome shotgun (WGS) entry which is preliminary data.</text>
</comment>
<evidence type="ECO:0008006" key="9">
    <source>
        <dbReference type="Google" id="ProtNLM"/>
    </source>
</evidence>
<dbReference type="Proteomes" id="UP000626109">
    <property type="component" value="Unassembled WGS sequence"/>
</dbReference>
<dbReference type="PANTHER" id="PTHR22906">
    <property type="entry name" value="PROPERDIN"/>
    <property type="match status" value="1"/>
</dbReference>
<evidence type="ECO:0000256" key="1">
    <source>
        <dbReference type="ARBA" id="ARBA00004613"/>
    </source>
</evidence>
<keyword evidence="5" id="KW-1015">Disulfide bond</keyword>
<organism evidence="7 8">
    <name type="scientific">Polarella glacialis</name>
    <name type="common">Dinoflagellate</name>
    <dbReference type="NCBI Taxonomy" id="89957"/>
    <lineage>
        <taxon>Eukaryota</taxon>
        <taxon>Sar</taxon>
        <taxon>Alveolata</taxon>
        <taxon>Dinophyceae</taxon>
        <taxon>Suessiales</taxon>
        <taxon>Suessiaceae</taxon>
        <taxon>Polarella</taxon>
    </lineage>
</organism>
<dbReference type="PANTHER" id="PTHR22906:SF43">
    <property type="entry name" value="PROPERDIN"/>
    <property type="match status" value="1"/>
</dbReference>
<keyword evidence="4" id="KW-0677">Repeat</keyword>
<proteinExistence type="predicted"/>
<dbReference type="Gene3D" id="2.20.100.10">
    <property type="entry name" value="Thrombospondin type-1 (TSP1) repeat"/>
    <property type="match status" value="3"/>
</dbReference>
<sequence length="514" mass="54690">MSQELQREESWRLRSLAVTFGDTEFLEVSTEFASPVPRVRQDETDEDEETAMKRPLLGDGYQTSGIGLVEAMSTDAASRVLRRAGICVAGAATVAATVAAVLAVADSSRRARSSFIGAELGKSLCSSGDSGDWAEWSPCSSTCGDPGREARWRVALPEKCRNEAHAKNGKQQRTCSPLLECPDTPCVLGDWQKWGGCDGSACGLGVSSSRVRDIVVARGPTGRPCQSQVESEACARPEPCPAFCKSLMGSWEPWSDCSAMCDLGRRWRVRSLADANTSSAKTLVAVCEAHAREFQPCEPESGRCACVKRAGAAPCAASRQAPAVNGTSVVQQMQLVGLRAPRERHHVELSSATARDELLRVLSVESGGSSGITSSPPVPGGVSDEVFGMTGPLVHESVPSLGIRVGWRLVQVSGSVQTRFNATALLSALEAIHDFPAEVAVEGLGGSFRKLSTCLESWLSKSVLQVSHELLVLAADKPRPDGRGGRSLAISLFVRCWEPQDKELEQPAAAAVLP</sequence>
<dbReference type="SMART" id="SM00209">
    <property type="entry name" value="TSP1"/>
    <property type="match status" value="3"/>
</dbReference>
<keyword evidence="3" id="KW-0732">Signal</keyword>
<dbReference type="SUPFAM" id="SSF82895">
    <property type="entry name" value="TSP-1 type 1 repeat"/>
    <property type="match status" value="1"/>
</dbReference>
<keyword evidence="6" id="KW-0812">Transmembrane</keyword>
<reference evidence="7" key="1">
    <citation type="submission" date="2021-02" db="EMBL/GenBank/DDBJ databases">
        <authorList>
            <person name="Dougan E. K."/>
            <person name="Rhodes N."/>
            <person name="Thang M."/>
            <person name="Chan C."/>
        </authorList>
    </citation>
    <scope>NUCLEOTIDE SEQUENCE</scope>
</reference>
<evidence type="ECO:0000313" key="8">
    <source>
        <dbReference type="Proteomes" id="UP000626109"/>
    </source>
</evidence>
<evidence type="ECO:0000256" key="2">
    <source>
        <dbReference type="ARBA" id="ARBA00022525"/>
    </source>
</evidence>
<evidence type="ECO:0000256" key="3">
    <source>
        <dbReference type="ARBA" id="ARBA00022729"/>
    </source>
</evidence>
<feature type="non-terminal residue" evidence="7">
    <location>
        <position position="1"/>
    </location>
</feature>